<dbReference type="AlphaFoldDB" id="A0A4U2ZR58"/>
<reference evidence="2 3" key="1">
    <citation type="journal article" date="2019" name="Environ. Microbiol.">
        <title>An active ?-lactamase is a part of an orchestrated cell wall stress resistance network of Bacillus subtilis and related rhizosphere species.</title>
        <authorList>
            <person name="Bucher T."/>
            <person name="Keren-Paz A."/>
            <person name="Hausser J."/>
            <person name="Olender T."/>
            <person name="Cytryn E."/>
            <person name="Kolodkin-Gal I."/>
        </authorList>
    </citation>
    <scope>NUCLEOTIDE SEQUENCE [LARGE SCALE GENOMIC DNA]</scope>
    <source>
        <strain evidence="2 3">I5</strain>
    </source>
</reference>
<name>A0A4U2ZR58_9BACI</name>
<dbReference type="Gene3D" id="3.30.559.30">
    <property type="entry name" value="Nonribosomal peptide synthetase, condensation domain"/>
    <property type="match status" value="1"/>
</dbReference>
<dbReference type="Gene3D" id="3.40.50.12780">
    <property type="entry name" value="N-terminal domain of ligase-like"/>
    <property type="match status" value="1"/>
</dbReference>
<dbReference type="EMBL" id="SZON01003954">
    <property type="protein sequence ID" value="TKI76291.1"/>
    <property type="molecule type" value="Genomic_DNA"/>
</dbReference>
<gene>
    <name evidence="2" type="ORF">FC699_37650</name>
</gene>
<feature type="domain" description="AMP-dependent synthetase/ligase" evidence="1">
    <location>
        <begin position="72"/>
        <end position="121"/>
    </location>
</feature>
<proteinExistence type="predicted"/>
<sequence length="121" mass="14536">LDIDYKDHMYTEKQIEQMYLGISHLLNQMLESPNKKLMELEILPEDMWNKLIYEFNATNREYPKDKTIHQLFEEQVERTPDRVAICLEDKELTYRELNDRSNQLARYILKKNVTKGTVIGI</sequence>
<accession>A0A4U2ZR58</accession>
<dbReference type="InterPro" id="IPR042099">
    <property type="entry name" value="ANL_N_sf"/>
</dbReference>
<organism evidence="2 3">
    <name type="scientific">Bacillus wiedmannii</name>
    <dbReference type="NCBI Taxonomy" id="1890302"/>
    <lineage>
        <taxon>Bacteria</taxon>
        <taxon>Bacillati</taxon>
        <taxon>Bacillota</taxon>
        <taxon>Bacilli</taxon>
        <taxon>Bacillales</taxon>
        <taxon>Bacillaceae</taxon>
        <taxon>Bacillus</taxon>
        <taxon>Bacillus cereus group</taxon>
    </lineage>
</organism>
<dbReference type="Proteomes" id="UP000305222">
    <property type="component" value="Unassembled WGS sequence"/>
</dbReference>
<evidence type="ECO:0000313" key="2">
    <source>
        <dbReference type="EMBL" id="TKI76291.1"/>
    </source>
</evidence>
<feature type="non-terminal residue" evidence="2">
    <location>
        <position position="121"/>
    </location>
</feature>
<dbReference type="PANTHER" id="PTHR45398">
    <property type="match status" value="1"/>
</dbReference>
<protein>
    <recommendedName>
        <fullName evidence="1">AMP-dependent synthetase/ligase domain-containing protein</fullName>
    </recommendedName>
</protein>
<dbReference type="Pfam" id="PF00501">
    <property type="entry name" value="AMP-binding"/>
    <property type="match status" value="1"/>
</dbReference>
<dbReference type="PANTHER" id="PTHR45398:SF1">
    <property type="entry name" value="ENZYME, PUTATIVE (JCVI)-RELATED"/>
    <property type="match status" value="1"/>
</dbReference>
<evidence type="ECO:0000259" key="1">
    <source>
        <dbReference type="Pfam" id="PF00501"/>
    </source>
</evidence>
<comment type="caution">
    <text evidence="2">The sequence shown here is derived from an EMBL/GenBank/DDBJ whole genome shotgun (WGS) entry which is preliminary data.</text>
</comment>
<dbReference type="InterPro" id="IPR000873">
    <property type="entry name" value="AMP-dep_synth/lig_dom"/>
</dbReference>
<evidence type="ECO:0000313" key="3">
    <source>
        <dbReference type="Proteomes" id="UP000305222"/>
    </source>
</evidence>
<dbReference type="SUPFAM" id="SSF56801">
    <property type="entry name" value="Acetyl-CoA synthetase-like"/>
    <property type="match status" value="1"/>
</dbReference>
<feature type="non-terminal residue" evidence="2">
    <location>
        <position position="1"/>
    </location>
</feature>